<feature type="non-terminal residue" evidence="1">
    <location>
        <position position="1"/>
    </location>
</feature>
<dbReference type="AlphaFoldDB" id="A0A061SLD6"/>
<gene>
    <name evidence="1" type="ORF">TSPGSL018_2787</name>
</gene>
<proteinExistence type="predicted"/>
<name>A0A061SLD6_9CHLO</name>
<feature type="non-terminal residue" evidence="1">
    <location>
        <position position="81"/>
    </location>
</feature>
<accession>A0A061SLD6</accession>
<organism evidence="1">
    <name type="scientific">Tetraselmis sp. GSL018</name>
    <dbReference type="NCBI Taxonomy" id="582737"/>
    <lineage>
        <taxon>Eukaryota</taxon>
        <taxon>Viridiplantae</taxon>
        <taxon>Chlorophyta</taxon>
        <taxon>core chlorophytes</taxon>
        <taxon>Chlorodendrophyceae</taxon>
        <taxon>Chlorodendrales</taxon>
        <taxon>Chlorodendraceae</taxon>
        <taxon>Tetraselmis</taxon>
    </lineage>
</organism>
<sequence>SPECGVRCFPTSFQHLFPSGSEHVNLNAALAVSFTRSPTEQAKLSFVRDVLNRNISDIRECPTFICQRLSKVAPRAAFLKS</sequence>
<reference evidence="1" key="1">
    <citation type="submission" date="2014-05" db="EMBL/GenBank/DDBJ databases">
        <title>The transcriptome of the halophilic microalga Tetraselmis sp. GSL018 isolated from the Great Salt Lake, Utah.</title>
        <authorList>
            <person name="Jinkerson R.E."/>
            <person name="D'Adamo S."/>
            <person name="Posewitz M.C."/>
        </authorList>
    </citation>
    <scope>NUCLEOTIDE SEQUENCE</scope>
    <source>
        <strain evidence="1">GSL018</strain>
    </source>
</reference>
<evidence type="ECO:0000313" key="1">
    <source>
        <dbReference type="EMBL" id="JAC83675.1"/>
    </source>
</evidence>
<dbReference type="EMBL" id="GBEZ01001288">
    <property type="protein sequence ID" value="JAC83675.1"/>
    <property type="molecule type" value="Transcribed_RNA"/>
</dbReference>
<protein>
    <submittedName>
        <fullName evidence="1">Uncharacterized protein</fullName>
    </submittedName>
</protein>